<dbReference type="Proteomes" id="UP000190285">
    <property type="component" value="Unassembled WGS sequence"/>
</dbReference>
<evidence type="ECO:0000313" key="2">
    <source>
        <dbReference type="EMBL" id="SKC37825.1"/>
    </source>
</evidence>
<protein>
    <recommendedName>
        <fullName evidence="4">TadE-like protein</fullName>
    </recommendedName>
</protein>
<proteinExistence type="predicted"/>
<dbReference type="AlphaFoldDB" id="A0A1T5IFD5"/>
<gene>
    <name evidence="2" type="ORF">SAMN02194393_00315</name>
</gene>
<feature type="transmembrane region" description="Helical" evidence="1">
    <location>
        <begin position="27"/>
        <end position="48"/>
    </location>
</feature>
<evidence type="ECO:0000256" key="1">
    <source>
        <dbReference type="SAM" id="Phobius"/>
    </source>
</evidence>
<accession>A0A1T5IFD5</accession>
<name>A0A1T5IFD5_9FIRM</name>
<keyword evidence="1" id="KW-0472">Membrane</keyword>
<organism evidence="2 3">
    <name type="scientific">Maledivibacter halophilus</name>
    <dbReference type="NCBI Taxonomy" id="36842"/>
    <lineage>
        <taxon>Bacteria</taxon>
        <taxon>Bacillati</taxon>
        <taxon>Bacillota</taxon>
        <taxon>Clostridia</taxon>
        <taxon>Peptostreptococcales</taxon>
        <taxon>Caminicellaceae</taxon>
        <taxon>Maledivibacter</taxon>
    </lineage>
</organism>
<keyword evidence="3" id="KW-1185">Reference proteome</keyword>
<keyword evidence="1" id="KW-1133">Transmembrane helix</keyword>
<reference evidence="2 3" key="1">
    <citation type="submission" date="2017-02" db="EMBL/GenBank/DDBJ databases">
        <authorList>
            <person name="Peterson S.W."/>
        </authorList>
    </citation>
    <scope>NUCLEOTIDE SEQUENCE [LARGE SCALE GENOMIC DNA]</scope>
    <source>
        <strain evidence="2 3">M1</strain>
    </source>
</reference>
<dbReference type="OrthoDB" id="1737609at2"/>
<keyword evidence="1" id="KW-0812">Transmembrane</keyword>
<dbReference type="RefSeq" id="WP_079488815.1">
    <property type="nucleotide sequence ID" value="NZ_FUZT01000001.1"/>
</dbReference>
<evidence type="ECO:0000313" key="3">
    <source>
        <dbReference type="Proteomes" id="UP000190285"/>
    </source>
</evidence>
<dbReference type="EMBL" id="FUZT01000001">
    <property type="protein sequence ID" value="SKC37825.1"/>
    <property type="molecule type" value="Genomic_DNA"/>
</dbReference>
<evidence type="ECO:0008006" key="4">
    <source>
        <dbReference type="Google" id="ProtNLM"/>
    </source>
</evidence>
<dbReference type="STRING" id="36842.SAMN02194393_00315"/>
<sequence length="346" mass="39503">MDFFVFSIVSFYEKISNKIFRNKKGSLTVEAALVLPVFICGILTIGFITKAVYAHEIIQHSIDEAANEMAAYSYIYYISGVADIDKTIEDGLEEKKGKSQEDIKKIVKSYKELNITIKDESIIQDIVNDHGNDVPNLALSMWETGISKGKTAVGNGIIRNHIKNHGLTDSRLKSLNIDKLDFSSSTYFENSEDIDVIVKYKLRIPLPIKIIDYIPVVQRATVRAWMAGDEYPRSIQGNDEDNKEKGKDRIVYVSEKGSRYHRFGCYSIFKEIEALDLQFAKNLRLKPCEKCNPPIESDFGYTVFKSKRSNDGRYHKRGCTHLFKDIIKIPLKEAEKKYNPCKICNP</sequence>